<keyword evidence="1" id="KW-0472">Membrane</keyword>
<keyword evidence="1" id="KW-0812">Transmembrane</keyword>
<feature type="transmembrane region" description="Helical" evidence="1">
    <location>
        <begin position="12"/>
        <end position="33"/>
    </location>
</feature>
<dbReference type="RefSeq" id="WP_038221435.1">
    <property type="nucleotide sequence ID" value="NZ_CAWLWD010000015.1"/>
</dbReference>
<dbReference type="InterPro" id="IPR027417">
    <property type="entry name" value="P-loop_NTPase"/>
</dbReference>
<dbReference type="Gene3D" id="3.40.50.300">
    <property type="entry name" value="P-loop containing nucleotide triphosphate hydrolases"/>
    <property type="match status" value="1"/>
</dbReference>
<dbReference type="EMBL" id="CBSV010000079">
    <property type="protein sequence ID" value="CDH00529.1"/>
    <property type="molecule type" value="Genomic_DNA"/>
</dbReference>
<sequence>MFILDIKGAMKSPSLWCFLVIVTVLGTFKPKFISDFEPYVSFFAWKIIISILIYKMVNFKKIRFNQRELEKIYNFNEIKNLKEKHVRTVVVLGLSKVGKTTFVNSLFNESSAKQKTQNINGRLKKLKNSQFVIFVDVSGESIPQAYQALQIADVIIIMLDHSDRDNSSIIQKRRINKNNIFIKGLCNFIQGHNGSNSDIEIKKTQSLFLFNKSDLWEKKESNLHSEYKESINLWRETINGNVNHMNYTNNYMAKSIKQECHTQNVNDVLEIIERYIDEK</sequence>
<name>A0A077NPS4_XENBV</name>
<dbReference type="GO" id="GO:0005525">
    <property type="term" value="F:GTP binding"/>
    <property type="evidence" value="ECO:0007669"/>
    <property type="project" value="InterPro"/>
</dbReference>
<dbReference type="Pfam" id="PF01926">
    <property type="entry name" value="MMR_HSR1"/>
    <property type="match status" value="1"/>
</dbReference>
<keyword evidence="1" id="KW-1133">Transmembrane helix</keyword>
<reference evidence="3" key="1">
    <citation type="submission" date="2013-07" db="EMBL/GenBank/DDBJ databases">
        <title>Sub-species coevolution in mutualistic symbiosis.</title>
        <authorList>
            <person name="Murfin K."/>
            <person name="Klassen J."/>
            <person name="Lee M."/>
            <person name="Forst S."/>
            <person name="Stock P."/>
            <person name="Goodrich-Blair H."/>
        </authorList>
    </citation>
    <scope>NUCLEOTIDE SEQUENCE [LARGE SCALE GENOMIC DNA]</scope>
    <source>
        <strain evidence="3">Feltiae Moldova</strain>
    </source>
</reference>
<organism evidence="3 4">
    <name type="scientific">Xenorhabdus bovienii str. feltiae Moldova</name>
    <dbReference type="NCBI Taxonomy" id="1398200"/>
    <lineage>
        <taxon>Bacteria</taxon>
        <taxon>Pseudomonadati</taxon>
        <taxon>Pseudomonadota</taxon>
        <taxon>Gammaproteobacteria</taxon>
        <taxon>Enterobacterales</taxon>
        <taxon>Morganellaceae</taxon>
        <taxon>Xenorhabdus</taxon>
    </lineage>
</organism>
<comment type="caution">
    <text evidence="3">The sequence shown here is derived from an EMBL/GenBank/DDBJ whole genome shotgun (WGS) entry which is preliminary data.</text>
</comment>
<evidence type="ECO:0000313" key="3">
    <source>
        <dbReference type="EMBL" id="CDH00529.1"/>
    </source>
</evidence>
<evidence type="ECO:0000259" key="2">
    <source>
        <dbReference type="Pfam" id="PF01926"/>
    </source>
</evidence>
<dbReference type="SUPFAM" id="SSF52540">
    <property type="entry name" value="P-loop containing nucleoside triphosphate hydrolases"/>
    <property type="match status" value="1"/>
</dbReference>
<feature type="domain" description="G" evidence="2">
    <location>
        <begin position="88"/>
        <end position="171"/>
    </location>
</feature>
<dbReference type="InterPro" id="IPR006073">
    <property type="entry name" value="GTP-bd"/>
</dbReference>
<evidence type="ECO:0000256" key="1">
    <source>
        <dbReference type="SAM" id="Phobius"/>
    </source>
</evidence>
<dbReference type="AlphaFoldDB" id="A0A077NPS4"/>
<proteinExistence type="predicted"/>
<dbReference type="Proteomes" id="UP000028487">
    <property type="component" value="Unassembled WGS sequence"/>
</dbReference>
<dbReference type="CDD" id="cd00882">
    <property type="entry name" value="Ras_like_GTPase"/>
    <property type="match status" value="1"/>
</dbReference>
<protein>
    <recommendedName>
        <fullName evidence="2">G domain-containing protein</fullName>
    </recommendedName>
</protein>
<dbReference type="HOGENOM" id="CLU_997305_0_0_6"/>
<gene>
    <name evidence="3" type="ORF">XBFM1_170014</name>
</gene>
<accession>A0A077NPS4</accession>
<feature type="transmembrane region" description="Helical" evidence="1">
    <location>
        <begin position="39"/>
        <end position="57"/>
    </location>
</feature>
<evidence type="ECO:0000313" key="4">
    <source>
        <dbReference type="Proteomes" id="UP000028487"/>
    </source>
</evidence>